<reference evidence="4" key="1">
    <citation type="submission" date="2023-03" db="EMBL/GenBank/DDBJ databases">
        <title>Massive genome expansion in bonnet fungi (Mycena s.s.) driven by repeated elements and novel gene families across ecological guilds.</title>
        <authorList>
            <consortium name="Lawrence Berkeley National Laboratory"/>
            <person name="Harder C.B."/>
            <person name="Miyauchi S."/>
            <person name="Viragh M."/>
            <person name="Kuo A."/>
            <person name="Thoen E."/>
            <person name="Andreopoulos B."/>
            <person name="Lu D."/>
            <person name="Skrede I."/>
            <person name="Drula E."/>
            <person name="Henrissat B."/>
            <person name="Morin E."/>
            <person name="Kohler A."/>
            <person name="Barry K."/>
            <person name="LaButti K."/>
            <person name="Morin E."/>
            <person name="Salamov A."/>
            <person name="Lipzen A."/>
            <person name="Mereny Z."/>
            <person name="Hegedus B."/>
            <person name="Baldrian P."/>
            <person name="Stursova M."/>
            <person name="Weitz H."/>
            <person name="Taylor A."/>
            <person name="Grigoriev I.V."/>
            <person name="Nagy L.G."/>
            <person name="Martin F."/>
            <person name="Kauserud H."/>
        </authorList>
    </citation>
    <scope>NUCLEOTIDE SEQUENCE</scope>
    <source>
        <strain evidence="4">9144</strain>
    </source>
</reference>
<dbReference type="Pfam" id="PF00551">
    <property type="entry name" value="Formyl_trans_N"/>
    <property type="match status" value="1"/>
</dbReference>
<protein>
    <recommendedName>
        <fullName evidence="1">methionyl-tRNA formyltransferase</fullName>
        <ecNumber evidence="1">2.1.2.9</ecNumber>
    </recommendedName>
</protein>
<organism evidence="4 5">
    <name type="scientific">Mycena pura</name>
    <dbReference type="NCBI Taxonomy" id="153505"/>
    <lineage>
        <taxon>Eukaryota</taxon>
        <taxon>Fungi</taxon>
        <taxon>Dikarya</taxon>
        <taxon>Basidiomycota</taxon>
        <taxon>Agaricomycotina</taxon>
        <taxon>Agaricomycetes</taxon>
        <taxon>Agaricomycetidae</taxon>
        <taxon>Agaricales</taxon>
        <taxon>Marasmiineae</taxon>
        <taxon>Mycenaceae</taxon>
        <taxon>Mycena</taxon>
    </lineage>
</organism>
<proteinExistence type="predicted"/>
<dbReference type="CDD" id="cd08646">
    <property type="entry name" value="FMT_core_Met-tRNA-FMT_N"/>
    <property type="match status" value="1"/>
</dbReference>
<evidence type="ECO:0000313" key="4">
    <source>
        <dbReference type="EMBL" id="KAJ7196499.1"/>
    </source>
</evidence>
<dbReference type="EMBL" id="JARJCW010000083">
    <property type="protein sequence ID" value="KAJ7196499.1"/>
    <property type="molecule type" value="Genomic_DNA"/>
</dbReference>
<evidence type="ECO:0000256" key="2">
    <source>
        <dbReference type="SAM" id="MobiDB-lite"/>
    </source>
</evidence>
<dbReference type="Proteomes" id="UP001219525">
    <property type="component" value="Unassembled WGS sequence"/>
</dbReference>
<feature type="domain" description="Formyl transferase N-terminal" evidence="3">
    <location>
        <begin position="88"/>
        <end position="189"/>
    </location>
</feature>
<name>A0AAD6UX21_9AGAR</name>
<dbReference type="GO" id="GO:0005739">
    <property type="term" value="C:mitochondrion"/>
    <property type="evidence" value="ECO:0007669"/>
    <property type="project" value="TreeGrafter"/>
</dbReference>
<evidence type="ECO:0000259" key="3">
    <source>
        <dbReference type="Pfam" id="PF00551"/>
    </source>
</evidence>
<evidence type="ECO:0000313" key="5">
    <source>
        <dbReference type="Proteomes" id="UP001219525"/>
    </source>
</evidence>
<sequence length="348" mass="37826">MEILFLGRDEFSCAIFEELHACRDVWQSITVATNPDTRTGRSPLRTLAESVNVPVAFIPEAKPDFKYWEPPPPFSVPAEPPHPNHDRVLVTASFGRILTPAQLDLFLPTRRLNVHGSVLPAFRGPAPIQHAVLDNATHTGVSVAQMLKRGIDKGPLWATAQMPIAGDATFTSLRDELAKLGGRVLIDVLRDMLAGTAKSTPQPTASPTRHARTITAADALLDFTTMTARDIVTRHRAISHQVRPAPRVPRPPPTPPLARADDLHDPALPAPDATTAPVPAMSAEPGAAVFDKRTKTLLVRCAQGSVLAVPRVKKERRAMLEARDFWNGVLPSAALLVRGELRLVSPNE</sequence>
<dbReference type="PANTHER" id="PTHR11138">
    <property type="entry name" value="METHIONYL-TRNA FORMYLTRANSFERASE"/>
    <property type="match status" value="1"/>
</dbReference>
<dbReference type="InterPro" id="IPR041711">
    <property type="entry name" value="Met-tRNA-FMT_N"/>
</dbReference>
<accession>A0AAD6UX21</accession>
<dbReference type="EC" id="2.1.2.9" evidence="1"/>
<dbReference type="InterPro" id="IPR036477">
    <property type="entry name" value="Formyl_transf_N_sf"/>
</dbReference>
<gene>
    <name evidence="4" type="ORF">GGX14DRAFT_537096</name>
</gene>
<dbReference type="SUPFAM" id="SSF53328">
    <property type="entry name" value="Formyltransferase"/>
    <property type="match status" value="1"/>
</dbReference>
<dbReference type="Gene3D" id="3.40.50.12230">
    <property type="match status" value="1"/>
</dbReference>
<dbReference type="AlphaFoldDB" id="A0AAD6UX21"/>
<dbReference type="InterPro" id="IPR002376">
    <property type="entry name" value="Formyl_transf_N"/>
</dbReference>
<evidence type="ECO:0000256" key="1">
    <source>
        <dbReference type="ARBA" id="ARBA00012261"/>
    </source>
</evidence>
<keyword evidence="4" id="KW-0808">Transferase</keyword>
<dbReference type="GO" id="GO:0004479">
    <property type="term" value="F:methionyl-tRNA formyltransferase activity"/>
    <property type="evidence" value="ECO:0007669"/>
    <property type="project" value="UniProtKB-EC"/>
</dbReference>
<comment type="caution">
    <text evidence="4">The sequence shown here is derived from an EMBL/GenBank/DDBJ whole genome shotgun (WGS) entry which is preliminary data.</text>
</comment>
<keyword evidence="5" id="KW-1185">Reference proteome</keyword>
<feature type="compositionally biased region" description="Pro residues" evidence="2">
    <location>
        <begin position="246"/>
        <end position="256"/>
    </location>
</feature>
<feature type="region of interest" description="Disordered" evidence="2">
    <location>
        <begin position="239"/>
        <end position="276"/>
    </location>
</feature>
<dbReference type="PANTHER" id="PTHR11138:SF5">
    <property type="entry name" value="METHIONYL-TRNA FORMYLTRANSFERASE, MITOCHONDRIAL"/>
    <property type="match status" value="1"/>
</dbReference>
<feature type="compositionally biased region" description="Low complexity" evidence="2">
    <location>
        <begin position="266"/>
        <end position="276"/>
    </location>
</feature>